<dbReference type="AlphaFoldDB" id="A0AAN8XJ50"/>
<dbReference type="PANTHER" id="PTHR22834:SF20">
    <property type="entry name" value="SH3 DOMAIN-CONTAINING PROTEIN"/>
    <property type="match status" value="1"/>
</dbReference>
<dbReference type="InterPro" id="IPR004148">
    <property type="entry name" value="BAR_dom"/>
</dbReference>
<comment type="caution">
    <text evidence="3">The sequence shown here is derived from an EMBL/GenBank/DDBJ whole genome shotgun (WGS) entry which is preliminary data.</text>
</comment>
<keyword evidence="4" id="KW-1185">Reference proteome</keyword>
<organism evidence="3 4">
    <name type="scientific">Halocaridina rubra</name>
    <name type="common">Hawaiian red shrimp</name>
    <dbReference type="NCBI Taxonomy" id="373956"/>
    <lineage>
        <taxon>Eukaryota</taxon>
        <taxon>Metazoa</taxon>
        <taxon>Ecdysozoa</taxon>
        <taxon>Arthropoda</taxon>
        <taxon>Crustacea</taxon>
        <taxon>Multicrustacea</taxon>
        <taxon>Malacostraca</taxon>
        <taxon>Eumalacostraca</taxon>
        <taxon>Eucarida</taxon>
        <taxon>Decapoda</taxon>
        <taxon>Pleocyemata</taxon>
        <taxon>Caridea</taxon>
        <taxon>Atyoidea</taxon>
        <taxon>Atyidae</taxon>
        <taxon>Halocaridina</taxon>
    </lineage>
</organism>
<dbReference type="Proteomes" id="UP001381693">
    <property type="component" value="Unassembled WGS sequence"/>
</dbReference>
<gene>
    <name evidence="3" type="ORF">SK128_028512</name>
</gene>
<evidence type="ECO:0000256" key="1">
    <source>
        <dbReference type="ARBA" id="ARBA00022658"/>
    </source>
</evidence>
<evidence type="ECO:0000313" key="3">
    <source>
        <dbReference type="EMBL" id="KAK7084422.1"/>
    </source>
</evidence>
<reference evidence="3 4" key="1">
    <citation type="submission" date="2023-11" db="EMBL/GenBank/DDBJ databases">
        <title>Halocaridina rubra genome assembly.</title>
        <authorList>
            <person name="Smith C."/>
        </authorList>
    </citation>
    <scope>NUCLEOTIDE SEQUENCE [LARGE SCALE GENOMIC DNA]</scope>
    <source>
        <strain evidence="3">EP-1</strain>
        <tissue evidence="3">Whole</tissue>
    </source>
</reference>
<dbReference type="Gene3D" id="1.20.1270.60">
    <property type="entry name" value="Arfaptin homology (AH) domain/BAR domain"/>
    <property type="match status" value="1"/>
</dbReference>
<name>A0AAN8XJ50_HALRR</name>
<evidence type="ECO:0000259" key="2">
    <source>
        <dbReference type="Pfam" id="PF03114"/>
    </source>
</evidence>
<dbReference type="PANTHER" id="PTHR22834">
    <property type="entry name" value="NUCLEAR FUSION PROTEIN FUS2"/>
    <property type="match status" value="1"/>
</dbReference>
<keyword evidence="1" id="KW-0344">Guanine-nucleotide releasing factor</keyword>
<proteinExistence type="predicted"/>
<dbReference type="GO" id="GO:0005085">
    <property type="term" value="F:guanyl-nucleotide exchange factor activity"/>
    <property type="evidence" value="ECO:0007669"/>
    <property type="project" value="UniProtKB-KW"/>
</dbReference>
<dbReference type="GO" id="GO:0005737">
    <property type="term" value="C:cytoplasm"/>
    <property type="evidence" value="ECO:0007669"/>
    <property type="project" value="InterPro"/>
</dbReference>
<dbReference type="SUPFAM" id="SSF103657">
    <property type="entry name" value="BAR/IMD domain-like"/>
    <property type="match status" value="1"/>
</dbReference>
<dbReference type="Pfam" id="PF03114">
    <property type="entry name" value="BAR"/>
    <property type="match status" value="1"/>
</dbReference>
<protein>
    <recommendedName>
        <fullName evidence="2">BAR domain-containing protein</fullName>
    </recommendedName>
</protein>
<feature type="domain" description="BAR" evidence="2">
    <location>
        <begin position="42"/>
        <end position="106"/>
    </location>
</feature>
<dbReference type="InterPro" id="IPR027267">
    <property type="entry name" value="AH/BAR_dom_sf"/>
</dbReference>
<dbReference type="InterPro" id="IPR051492">
    <property type="entry name" value="Dynamin-Rho_GEF"/>
</dbReference>
<dbReference type="EMBL" id="JAXCGZ010002100">
    <property type="protein sequence ID" value="KAK7084422.1"/>
    <property type="molecule type" value="Genomic_DNA"/>
</dbReference>
<accession>A0AAN8XJ50</accession>
<sequence length="191" mass="22005">MANVAKEINEYTKRLDLINKYRTAADHSLQSKMQRVSMHSVAKKSARFSAIVSEKLGIMSTTKDPDFDEEETKFRCVQRSAIAIVRDIKELLKGIKMRHCMELAISEALTTVLIEGAKTKEMEAVHRENFVNKRIGLPAKQLVSLCEVPERLIAKRYDKVLDFDNAQYRLDKNKDPTRTRICIPRKMCAWC</sequence>
<evidence type="ECO:0000313" key="4">
    <source>
        <dbReference type="Proteomes" id="UP001381693"/>
    </source>
</evidence>